<organism evidence="2 3">
    <name type="scientific">Saguinus oedipus</name>
    <name type="common">Cotton-top tamarin</name>
    <name type="synonym">Oedipomidas oedipus</name>
    <dbReference type="NCBI Taxonomy" id="9490"/>
    <lineage>
        <taxon>Eukaryota</taxon>
        <taxon>Metazoa</taxon>
        <taxon>Chordata</taxon>
        <taxon>Craniata</taxon>
        <taxon>Vertebrata</taxon>
        <taxon>Euteleostomi</taxon>
        <taxon>Mammalia</taxon>
        <taxon>Eutheria</taxon>
        <taxon>Euarchontoglires</taxon>
        <taxon>Primates</taxon>
        <taxon>Haplorrhini</taxon>
        <taxon>Platyrrhini</taxon>
        <taxon>Cebidae</taxon>
        <taxon>Callitrichinae</taxon>
        <taxon>Saguinus</taxon>
    </lineage>
</organism>
<evidence type="ECO:0000313" key="2">
    <source>
        <dbReference type="EMBL" id="KAK2115217.1"/>
    </source>
</evidence>
<feature type="region of interest" description="Disordered" evidence="1">
    <location>
        <begin position="79"/>
        <end position="121"/>
    </location>
</feature>
<feature type="region of interest" description="Disordered" evidence="1">
    <location>
        <begin position="1"/>
        <end position="48"/>
    </location>
</feature>
<comment type="caution">
    <text evidence="2">The sequence shown here is derived from an EMBL/GenBank/DDBJ whole genome shotgun (WGS) entry which is preliminary data.</text>
</comment>
<protein>
    <submittedName>
        <fullName evidence="2">Uncharacterized protein</fullName>
    </submittedName>
</protein>
<dbReference type="EMBL" id="JASSZA010000003">
    <property type="protein sequence ID" value="KAK2115217.1"/>
    <property type="molecule type" value="Genomic_DNA"/>
</dbReference>
<feature type="compositionally biased region" description="Pro residues" evidence="1">
    <location>
        <begin position="1"/>
        <end position="19"/>
    </location>
</feature>
<keyword evidence="3" id="KW-1185">Reference proteome</keyword>
<name>A0ABQ9W0P9_SAGOE</name>
<sequence length="174" mass="18563">MARGPPAPAPASPLGPRPPKTTASSPSKTNRKPVHTSVDQEKSCQSPGKRLAPACQEIAWELHSTINMHWDCLAQPPLRVQTQDSRGPQAAPSGLRLRGPGSVARRLPPAGHTEHCRWPRGPISSEMATVLSEKTGQRKRLHPCPGQSYLVLCGLSCSWDAGQGHCPSSGAHKA</sequence>
<evidence type="ECO:0000256" key="1">
    <source>
        <dbReference type="SAM" id="MobiDB-lite"/>
    </source>
</evidence>
<proteinExistence type="predicted"/>
<dbReference type="Proteomes" id="UP001266305">
    <property type="component" value="Unassembled WGS sequence"/>
</dbReference>
<reference evidence="2 3" key="1">
    <citation type="submission" date="2023-05" db="EMBL/GenBank/DDBJ databases">
        <title>B98-5 Cell Line De Novo Hybrid Assembly: An Optical Mapping Approach.</title>
        <authorList>
            <person name="Kananen K."/>
            <person name="Auerbach J.A."/>
            <person name="Kautto E."/>
            <person name="Blachly J.S."/>
        </authorList>
    </citation>
    <scope>NUCLEOTIDE SEQUENCE [LARGE SCALE GENOMIC DNA]</scope>
    <source>
        <strain evidence="2">B95-8</strain>
        <tissue evidence="2">Cell line</tissue>
    </source>
</reference>
<accession>A0ABQ9W0P9</accession>
<gene>
    <name evidence="2" type="ORF">P7K49_005843</name>
</gene>
<evidence type="ECO:0000313" key="3">
    <source>
        <dbReference type="Proteomes" id="UP001266305"/>
    </source>
</evidence>